<evidence type="ECO:0000313" key="2">
    <source>
        <dbReference type="Proteomes" id="UP000002139"/>
    </source>
</evidence>
<sequence>MNGPAMVDGAAFPRAHEGHSGWRIDQIGGLVPTPALAQAPHIVLRMAGTNDLTQNDNIPMAPQRLGAVLDKLFASAPDALRPTG</sequence>
<dbReference type="Proteomes" id="UP000002139">
    <property type="component" value="Chromosome"/>
</dbReference>
<dbReference type="GO" id="GO:0016788">
    <property type="term" value="F:hydrolase activity, acting on ester bonds"/>
    <property type="evidence" value="ECO:0007669"/>
    <property type="project" value="UniProtKB-ARBA"/>
</dbReference>
<organism evidence="1 2">
    <name type="scientific">Sorangium cellulosum (strain So ce56)</name>
    <name type="common">Polyangium cellulosum (strain So ce56)</name>
    <dbReference type="NCBI Taxonomy" id="448385"/>
    <lineage>
        <taxon>Bacteria</taxon>
        <taxon>Pseudomonadati</taxon>
        <taxon>Myxococcota</taxon>
        <taxon>Polyangia</taxon>
        <taxon>Polyangiales</taxon>
        <taxon>Polyangiaceae</taxon>
        <taxon>Sorangium</taxon>
    </lineage>
</organism>
<dbReference type="EMBL" id="AM746676">
    <property type="protein sequence ID" value="CAN94773.1"/>
    <property type="molecule type" value="Genomic_DNA"/>
</dbReference>
<evidence type="ECO:0000313" key="1">
    <source>
        <dbReference type="EMBL" id="CAN94773.1"/>
    </source>
</evidence>
<accession>A9F9L6</accession>
<evidence type="ECO:0008006" key="3">
    <source>
        <dbReference type="Google" id="ProtNLM"/>
    </source>
</evidence>
<keyword evidence="2" id="KW-1185">Reference proteome</keyword>
<dbReference type="Gene3D" id="3.40.50.1110">
    <property type="entry name" value="SGNH hydrolase"/>
    <property type="match status" value="1"/>
</dbReference>
<reference evidence="1 2" key="1">
    <citation type="journal article" date="2007" name="Nat. Biotechnol.">
        <title>Complete genome sequence of the myxobacterium Sorangium cellulosum.</title>
        <authorList>
            <person name="Schneiker S."/>
            <person name="Perlova O."/>
            <person name="Kaiser O."/>
            <person name="Gerth K."/>
            <person name="Alici A."/>
            <person name="Altmeyer M.O."/>
            <person name="Bartels D."/>
            <person name="Bekel T."/>
            <person name="Beyer S."/>
            <person name="Bode E."/>
            <person name="Bode H.B."/>
            <person name="Bolten C.J."/>
            <person name="Choudhuri J.V."/>
            <person name="Doss S."/>
            <person name="Elnakady Y.A."/>
            <person name="Frank B."/>
            <person name="Gaigalat L."/>
            <person name="Goesmann A."/>
            <person name="Groeger C."/>
            <person name="Gross F."/>
            <person name="Jelsbak L."/>
            <person name="Jelsbak L."/>
            <person name="Kalinowski J."/>
            <person name="Kegler C."/>
            <person name="Knauber T."/>
            <person name="Konietzny S."/>
            <person name="Kopp M."/>
            <person name="Krause L."/>
            <person name="Krug D."/>
            <person name="Linke B."/>
            <person name="Mahmud T."/>
            <person name="Martinez-Arias R."/>
            <person name="McHardy A.C."/>
            <person name="Merai M."/>
            <person name="Meyer F."/>
            <person name="Mormann S."/>
            <person name="Munoz-Dorado J."/>
            <person name="Perez J."/>
            <person name="Pradella S."/>
            <person name="Rachid S."/>
            <person name="Raddatz G."/>
            <person name="Rosenau F."/>
            <person name="Rueckert C."/>
            <person name="Sasse F."/>
            <person name="Scharfe M."/>
            <person name="Schuster S.C."/>
            <person name="Suen G."/>
            <person name="Treuner-Lange A."/>
            <person name="Velicer G.J."/>
            <person name="Vorholter F.-J."/>
            <person name="Weissman K.J."/>
            <person name="Welch R.D."/>
            <person name="Wenzel S.C."/>
            <person name="Whitworth D.E."/>
            <person name="Wilhelm S."/>
            <person name="Wittmann C."/>
            <person name="Bloecker H."/>
            <person name="Puehler A."/>
            <person name="Mueller R."/>
        </authorList>
    </citation>
    <scope>NUCLEOTIDE SEQUENCE [LARGE SCALE GENOMIC DNA]</scope>
    <source>
        <strain evidence="2">So ce56</strain>
    </source>
</reference>
<dbReference type="STRING" id="448385.sce4610"/>
<dbReference type="SUPFAM" id="SSF52266">
    <property type="entry name" value="SGNH hydrolase"/>
    <property type="match status" value="1"/>
</dbReference>
<dbReference type="eggNOG" id="COG2755">
    <property type="taxonomic scope" value="Bacteria"/>
</dbReference>
<dbReference type="HOGENOM" id="CLU_2525777_0_0_7"/>
<dbReference type="KEGG" id="scl:sce4610"/>
<dbReference type="InterPro" id="IPR036514">
    <property type="entry name" value="SGNH_hydro_sf"/>
</dbReference>
<dbReference type="AlphaFoldDB" id="A9F9L6"/>
<proteinExistence type="predicted"/>
<gene>
    <name evidence="1" type="ordered locus">sce4610</name>
</gene>
<protein>
    <recommendedName>
        <fullName evidence="3">SGNH hydrolase-type esterase domain-containing protein</fullName>
    </recommendedName>
</protein>
<name>A9F9L6_SORC5</name>